<evidence type="ECO:0000313" key="4">
    <source>
        <dbReference type="EMBL" id="TMX04171.1"/>
    </source>
</evidence>
<dbReference type="PROSITE" id="PS50158">
    <property type="entry name" value="ZF_CCHC"/>
    <property type="match status" value="1"/>
</dbReference>
<evidence type="ECO:0000256" key="2">
    <source>
        <dbReference type="SAM" id="MobiDB-lite"/>
    </source>
</evidence>
<dbReference type="GO" id="GO:0003676">
    <property type="term" value="F:nucleic acid binding"/>
    <property type="evidence" value="ECO:0007669"/>
    <property type="project" value="InterPro"/>
</dbReference>
<feature type="region of interest" description="Disordered" evidence="2">
    <location>
        <begin position="169"/>
        <end position="190"/>
    </location>
</feature>
<gene>
    <name evidence="4" type="ORF">EJD97_011256</name>
</gene>
<dbReference type="InterPro" id="IPR043502">
    <property type="entry name" value="DNA/RNA_pol_sf"/>
</dbReference>
<dbReference type="PANTHER" id="PTHR15503">
    <property type="entry name" value="LDOC1 RELATED"/>
    <property type="match status" value="1"/>
</dbReference>
<accession>A0A6N2CF35</accession>
<protein>
    <recommendedName>
        <fullName evidence="3">CCHC-type domain-containing protein</fullName>
    </recommendedName>
</protein>
<keyword evidence="1" id="KW-0479">Metal-binding</keyword>
<dbReference type="GO" id="GO:0008270">
    <property type="term" value="F:zinc ion binding"/>
    <property type="evidence" value="ECO:0007669"/>
    <property type="project" value="UniProtKB-KW"/>
</dbReference>
<proteinExistence type="predicted"/>
<feature type="domain" description="CCHC-type" evidence="3">
    <location>
        <begin position="256"/>
        <end position="271"/>
    </location>
</feature>
<evidence type="ECO:0000259" key="3">
    <source>
        <dbReference type="PROSITE" id="PS50158"/>
    </source>
</evidence>
<reference evidence="4" key="1">
    <citation type="submission" date="2019-05" db="EMBL/GenBank/DDBJ databases">
        <title>The de novo reference genome and transcriptome assemblies of the wild tomato species Solanum chilense.</title>
        <authorList>
            <person name="Stam R."/>
            <person name="Nosenko T."/>
            <person name="Hoerger A.C."/>
            <person name="Stephan W."/>
            <person name="Seidel M.A."/>
            <person name="Kuhn J.M.M."/>
            <person name="Haberer G."/>
            <person name="Tellier A."/>
        </authorList>
    </citation>
    <scope>NUCLEOTIDE SEQUENCE</scope>
    <source>
        <tissue evidence="4">Mature leaves</tissue>
    </source>
</reference>
<organism evidence="4">
    <name type="scientific">Solanum chilense</name>
    <name type="common">Tomato</name>
    <name type="synonym">Lycopersicon chilense</name>
    <dbReference type="NCBI Taxonomy" id="4083"/>
    <lineage>
        <taxon>Eukaryota</taxon>
        <taxon>Viridiplantae</taxon>
        <taxon>Streptophyta</taxon>
        <taxon>Embryophyta</taxon>
        <taxon>Tracheophyta</taxon>
        <taxon>Spermatophyta</taxon>
        <taxon>Magnoliopsida</taxon>
        <taxon>eudicotyledons</taxon>
        <taxon>Gunneridae</taxon>
        <taxon>Pentapetalae</taxon>
        <taxon>asterids</taxon>
        <taxon>lamiids</taxon>
        <taxon>Solanales</taxon>
        <taxon>Solanaceae</taxon>
        <taxon>Solanoideae</taxon>
        <taxon>Solaneae</taxon>
        <taxon>Solanum</taxon>
        <taxon>Solanum subgen. Lycopersicon</taxon>
    </lineage>
</organism>
<dbReference type="AlphaFoldDB" id="A0A6N2CF35"/>
<dbReference type="EMBL" id="RXGB01000286">
    <property type="protein sequence ID" value="TMX04171.1"/>
    <property type="molecule type" value="Genomic_DNA"/>
</dbReference>
<dbReference type="InterPro" id="IPR032567">
    <property type="entry name" value="RTL1-rel"/>
</dbReference>
<keyword evidence="1" id="KW-0863">Zinc-finger</keyword>
<keyword evidence="1" id="KW-0862">Zinc</keyword>
<comment type="caution">
    <text evidence="4">The sequence shown here is derived from an EMBL/GenBank/DDBJ whole genome shotgun (WGS) entry which is preliminary data.</text>
</comment>
<feature type="region of interest" description="Disordered" evidence="2">
    <location>
        <begin position="1"/>
        <end position="26"/>
    </location>
</feature>
<feature type="compositionally biased region" description="Basic and acidic residues" evidence="2">
    <location>
        <begin position="1"/>
        <end position="15"/>
    </location>
</feature>
<dbReference type="Gene3D" id="3.10.10.10">
    <property type="entry name" value="HIV Type 1 Reverse Transcriptase, subunit A, domain 1"/>
    <property type="match status" value="1"/>
</dbReference>
<dbReference type="PANTHER" id="PTHR15503:SF45">
    <property type="entry name" value="RNA-DIRECTED DNA POLYMERASE HOMOLOG"/>
    <property type="match status" value="1"/>
</dbReference>
<dbReference type="InterPro" id="IPR001878">
    <property type="entry name" value="Znf_CCHC"/>
</dbReference>
<dbReference type="SUPFAM" id="SSF56672">
    <property type="entry name" value="DNA/RNA polymerases"/>
    <property type="match status" value="1"/>
</dbReference>
<name>A0A6N2CF35_SOLCI</name>
<feature type="compositionally biased region" description="Basic and acidic residues" evidence="2">
    <location>
        <begin position="169"/>
        <end position="180"/>
    </location>
</feature>
<sequence>MNTRRNVEQRLEEKISNVGAPPHGNQVPPLDENMYDDQAPVDSPLTDGAIRASLFQMAQDITTQAKASTKVQSMNAQANREVLPRAKQHVPTMASRLRDFTTINPLTFYESKVEENTQEFIDEFYKILYAIGLTTNDLQEECHSSILYENMNISHHMVHAQQVEESWSKRNSRDAKRARSFDGGSSVGRLETQDKPRFKKRVCNQLPSEFSKAKYDRVANPKPKKVWDTSSPTKKPACGKCGKKHYGDFLKGTDNCFGCGKSGHKNRDCPNVKVKDKENGQASFSNDAPKKNCFMHFALRVIKTLLSTLLPACKIIYKGCLYLIVRTKYLYSKVPSIELVPVVTEFPDFIPNSLPSIPPEQEIDIGIDLLLDTNPISIPPYRIALAELKDLEAHIKYFLDKGFIRPSISPCGAQEGTNGFVVYCDASRVDLEWLELLKDYDMSIVYHPGEDGVLRYRERFSVPNVDGLINRILEEAHGYRTPFTWVRQICTMTLEKGFGRKQKSYADHRTNELEFEEGDMVYLKICIIKVVVTFGNKGSRVLVMWVPIKSCKGLCIDDLEFILPIEGPDLKYNLSYDEVPIEIIDSHVKRLRNKEVAFVKVLWRNHLVEGAIAEAEADM</sequence>
<evidence type="ECO:0000256" key="1">
    <source>
        <dbReference type="PROSITE-ProRule" id="PRU00047"/>
    </source>
</evidence>
<dbReference type="SMART" id="SM00343">
    <property type="entry name" value="ZnF_C2HC"/>
    <property type="match status" value="1"/>
</dbReference>